<accession>A0A178VW68</accession>
<comment type="caution">
    <text evidence="1">The sequence shown here is derived from an EMBL/GenBank/DDBJ whole genome shotgun (WGS) entry which is preliminary data.</text>
</comment>
<evidence type="ECO:0000313" key="1">
    <source>
        <dbReference type="EMBL" id="OAP09273.1"/>
    </source>
</evidence>
<evidence type="ECO:0000313" key="2">
    <source>
        <dbReference type="Proteomes" id="UP000078284"/>
    </source>
</evidence>
<dbReference type="EMBL" id="LUHQ01000002">
    <property type="protein sequence ID" value="OAP09273.1"/>
    <property type="molecule type" value="Genomic_DNA"/>
</dbReference>
<sequence>MAFLWLSPLLNFFIKPPFLFLSFSLPSSPLTYLLLHLSLCFSLNLSRVSWGTNIERERYKDIYSETLDSIISTEKKKGLSLLRGLLSGSRTLARSIHVGSLSI</sequence>
<name>A0A178VW68_ARATH</name>
<proteinExistence type="predicted"/>
<protein>
    <submittedName>
        <fullName evidence="1">Uncharacterized protein</fullName>
    </submittedName>
</protein>
<dbReference type="Proteomes" id="UP000078284">
    <property type="component" value="Chromosome 2"/>
</dbReference>
<organism evidence="1 2">
    <name type="scientific">Arabidopsis thaliana</name>
    <name type="common">Mouse-ear cress</name>
    <dbReference type="NCBI Taxonomy" id="3702"/>
    <lineage>
        <taxon>Eukaryota</taxon>
        <taxon>Viridiplantae</taxon>
        <taxon>Streptophyta</taxon>
        <taxon>Embryophyta</taxon>
        <taxon>Tracheophyta</taxon>
        <taxon>Spermatophyta</taxon>
        <taxon>Magnoliopsida</taxon>
        <taxon>eudicotyledons</taxon>
        <taxon>Gunneridae</taxon>
        <taxon>Pentapetalae</taxon>
        <taxon>rosids</taxon>
        <taxon>malvids</taxon>
        <taxon>Brassicales</taxon>
        <taxon>Brassicaceae</taxon>
        <taxon>Camelineae</taxon>
        <taxon>Arabidopsis</taxon>
    </lineage>
</organism>
<gene>
    <name evidence="1" type="ordered locus">AXX17_At2g44370</name>
</gene>
<reference evidence="2" key="1">
    <citation type="journal article" date="2016" name="Proc. Natl. Acad. Sci. U.S.A.">
        <title>Chromosome-level assembly of Arabidopsis thaliana Ler reveals the extent of translocation and inversion polymorphisms.</title>
        <authorList>
            <person name="Zapata L."/>
            <person name="Ding J."/>
            <person name="Willing E.M."/>
            <person name="Hartwig B."/>
            <person name="Bezdan D."/>
            <person name="Jiao W.B."/>
            <person name="Patel V."/>
            <person name="Velikkakam James G."/>
            <person name="Koornneef M."/>
            <person name="Ossowski S."/>
            <person name="Schneeberger K."/>
        </authorList>
    </citation>
    <scope>NUCLEOTIDE SEQUENCE [LARGE SCALE GENOMIC DNA]</scope>
    <source>
        <strain evidence="2">cv. Landsberg erecta</strain>
    </source>
</reference>
<dbReference type="AlphaFoldDB" id="A0A178VW68"/>